<evidence type="ECO:0000313" key="6">
    <source>
        <dbReference type="EMBL" id="TWT88860.1"/>
    </source>
</evidence>
<evidence type="ECO:0000256" key="5">
    <source>
        <dbReference type="SAM" id="SignalP"/>
    </source>
</evidence>
<dbReference type="GO" id="GO:0046872">
    <property type="term" value="F:metal ion binding"/>
    <property type="evidence" value="ECO:0007669"/>
    <property type="project" value="UniProtKB-KW"/>
</dbReference>
<name>A0A5C5ZNU2_9BACT</name>
<dbReference type="AlphaFoldDB" id="A0A5C5ZNU2"/>
<comment type="caution">
    <text evidence="6">The sequence shown here is derived from an EMBL/GenBank/DDBJ whole genome shotgun (WGS) entry which is preliminary data.</text>
</comment>
<gene>
    <name evidence="6" type="ORF">Mal64_23480</name>
</gene>
<dbReference type="PANTHER" id="PTHR12151">
    <property type="entry name" value="ELECTRON TRANSPORT PROTIN SCO1/SENC FAMILY MEMBER"/>
    <property type="match status" value="1"/>
</dbReference>
<dbReference type="Proteomes" id="UP000315440">
    <property type="component" value="Unassembled WGS sequence"/>
</dbReference>
<evidence type="ECO:0000256" key="2">
    <source>
        <dbReference type="PIRSR" id="PIRSR603782-1"/>
    </source>
</evidence>
<keyword evidence="7" id="KW-1185">Reference proteome</keyword>
<evidence type="ECO:0008006" key="8">
    <source>
        <dbReference type="Google" id="ProtNLM"/>
    </source>
</evidence>
<evidence type="ECO:0000256" key="3">
    <source>
        <dbReference type="PIRSR" id="PIRSR603782-2"/>
    </source>
</evidence>
<keyword evidence="2" id="KW-0186">Copper</keyword>
<feature type="binding site" evidence="2">
    <location>
        <position position="178"/>
    </location>
    <ligand>
        <name>Cu cation</name>
        <dbReference type="ChEBI" id="CHEBI:23378"/>
    </ligand>
</feature>
<dbReference type="Pfam" id="PF02630">
    <property type="entry name" value="SCO1-SenC"/>
    <property type="match status" value="1"/>
</dbReference>
<proteinExistence type="inferred from homology"/>
<comment type="similarity">
    <text evidence="1">Belongs to the SCO1/2 family.</text>
</comment>
<dbReference type="CDD" id="cd02968">
    <property type="entry name" value="SCO"/>
    <property type="match status" value="1"/>
</dbReference>
<feature type="disulfide bond" description="Redox-active" evidence="3">
    <location>
        <begin position="84"/>
        <end position="88"/>
    </location>
</feature>
<dbReference type="PANTHER" id="PTHR12151:SF8">
    <property type="entry name" value="THIOREDOXIN DOMAIN-CONTAINING PROTEIN"/>
    <property type="match status" value="1"/>
</dbReference>
<feature type="binding site" evidence="2">
    <location>
        <position position="88"/>
    </location>
    <ligand>
        <name>Cu cation</name>
        <dbReference type="ChEBI" id="CHEBI:23378"/>
    </ligand>
</feature>
<reference evidence="6 7" key="1">
    <citation type="submission" date="2019-02" db="EMBL/GenBank/DDBJ databases">
        <title>Deep-cultivation of Planctomycetes and their phenomic and genomic characterization uncovers novel biology.</title>
        <authorList>
            <person name="Wiegand S."/>
            <person name="Jogler M."/>
            <person name="Boedeker C."/>
            <person name="Pinto D."/>
            <person name="Vollmers J."/>
            <person name="Rivas-Marin E."/>
            <person name="Kohn T."/>
            <person name="Peeters S.H."/>
            <person name="Heuer A."/>
            <person name="Rast P."/>
            <person name="Oberbeckmann S."/>
            <person name="Bunk B."/>
            <person name="Jeske O."/>
            <person name="Meyerdierks A."/>
            <person name="Storesund J.E."/>
            <person name="Kallscheuer N."/>
            <person name="Luecker S."/>
            <person name="Lage O.M."/>
            <person name="Pohl T."/>
            <person name="Merkel B.J."/>
            <person name="Hornburger P."/>
            <person name="Mueller R.-W."/>
            <person name="Bruemmer F."/>
            <person name="Labrenz M."/>
            <person name="Spormann A.M."/>
            <person name="Op Den Camp H."/>
            <person name="Overmann J."/>
            <person name="Amann R."/>
            <person name="Jetten M.S.M."/>
            <person name="Mascher T."/>
            <person name="Medema M.H."/>
            <person name="Devos D.P."/>
            <person name="Kaster A.-K."/>
            <person name="Ovreas L."/>
            <person name="Rohde M."/>
            <person name="Galperin M.Y."/>
            <person name="Jogler C."/>
        </authorList>
    </citation>
    <scope>NUCLEOTIDE SEQUENCE [LARGE SCALE GENOMIC DNA]</scope>
    <source>
        <strain evidence="6 7">Mal64</strain>
    </source>
</reference>
<accession>A0A5C5ZNU2</accession>
<evidence type="ECO:0000256" key="4">
    <source>
        <dbReference type="SAM" id="MobiDB-lite"/>
    </source>
</evidence>
<keyword evidence="3" id="KW-1015">Disulfide bond</keyword>
<organism evidence="6 7">
    <name type="scientific">Pseudobythopirellula maris</name>
    <dbReference type="NCBI Taxonomy" id="2527991"/>
    <lineage>
        <taxon>Bacteria</taxon>
        <taxon>Pseudomonadati</taxon>
        <taxon>Planctomycetota</taxon>
        <taxon>Planctomycetia</taxon>
        <taxon>Pirellulales</taxon>
        <taxon>Lacipirellulaceae</taxon>
        <taxon>Pseudobythopirellula</taxon>
    </lineage>
</organism>
<feature type="region of interest" description="Disordered" evidence="4">
    <location>
        <begin position="275"/>
        <end position="297"/>
    </location>
</feature>
<protein>
    <recommendedName>
        <fullName evidence="8">Thioredoxin domain-containing protein</fullName>
    </recommendedName>
</protein>
<keyword evidence="5" id="KW-0732">Signal</keyword>
<feature type="binding site" evidence="2">
    <location>
        <position position="84"/>
    </location>
    <ligand>
        <name>Cu cation</name>
        <dbReference type="ChEBI" id="CHEBI:23378"/>
    </ligand>
</feature>
<evidence type="ECO:0000313" key="7">
    <source>
        <dbReference type="Proteomes" id="UP000315440"/>
    </source>
</evidence>
<keyword evidence="2" id="KW-0479">Metal-binding</keyword>
<dbReference type="InterPro" id="IPR003782">
    <property type="entry name" value="SCO1/SenC"/>
</dbReference>
<evidence type="ECO:0000256" key="1">
    <source>
        <dbReference type="ARBA" id="ARBA00010996"/>
    </source>
</evidence>
<dbReference type="PROSITE" id="PS51257">
    <property type="entry name" value="PROKAR_LIPOPROTEIN"/>
    <property type="match status" value="1"/>
</dbReference>
<dbReference type="InterPro" id="IPR036249">
    <property type="entry name" value="Thioredoxin-like_sf"/>
</dbReference>
<dbReference type="EMBL" id="SJPQ01000002">
    <property type="protein sequence ID" value="TWT88860.1"/>
    <property type="molecule type" value="Genomic_DNA"/>
</dbReference>
<dbReference type="Gene3D" id="3.40.30.10">
    <property type="entry name" value="Glutaredoxin"/>
    <property type="match status" value="1"/>
</dbReference>
<feature type="chain" id="PRO_5022698069" description="Thioredoxin domain-containing protein" evidence="5">
    <location>
        <begin position="27"/>
        <end position="297"/>
    </location>
</feature>
<sequence precursor="true">MMSHSRIIPTLAMLALAACVALPVRAQLIEDLPDEMQGVGVDDKSGDQLPLDLMFRDENGKNVSLRDVFGGERPVLLSLNYSDCPMLCGVQLNALVDTLSEMEWTAGQEFDVVSVSVDPLETTLRAKQTEQKYLNRYGRPGAGAGWRFLTGRQKNIRALADAVGFRYKYIPETKEYSHTAVEIVVTPDGVVSRYLYGVMYDPQTVRLSLVEAADGRVGSPLDRLILFCFHYDETKGRYGPVAKRIMSAGAAMTVFALVVGLTPYWLKRAQAHPAPHDAAATPTDETEAQAPAAGDDR</sequence>
<dbReference type="SUPFAM" id="SSF52833">
    <property type="entry name" value="Thioredoxin-like"/>
    <property type="match status" value="1"/>
</dbReference>
<feature type="signal peptide" evidence="5">
    <location>
        <begin position="1"/>
        <end position="26"/>
    </location>
</feature>